<dbReference type="FunFam" id="3.40.50.300:FF:000808">
    <property type="entry name" value="Small GTP-binding protein, putative"/>
    <property type="match status" value="1"/>
</dbReference>
<dbReference type="RefSeq" id="XP_068359821.1">
    <property type="nucleotide sequence ID" value="XM_068504161.1"/>
</dbReference>
<dbReference type="PANTHER" id="PTHR47978">
    <property type="match status" value="1"/>
</dbReference>
<gene>
    <name evidence="2" type="primary">Rab5a</name>
    <name evidence="2" type="ORF">TRFO_25139</name>
</gene>
<evidence type="ECO:0000313" key="3">
    <source>
        <dbReference type="Proteomes" id="UP000179807"/>
    </source>
</evidence>
<dbReference type="PROSITE" id="PS51421">
    <property type="entry name" value="RAS"/>
    <property type="match status" value="1"/>
</dbReference>
<reference evidence="2" key="1">
    <citation type="submission" date="2016-10" db="EMBL/GenBank/DDBJ databases">
        <authorList>
            <person name="Benchimol M."/>
            <person name="Almeida L.G."/>
            <person name="Vasconcelos A.T."/>
            <person name="Perreira-Neves A."/>
            <person name="Rosa I.A."/>
            <person name="Tasca T."/>
            <person name="Bogo M.R."/>
            <person name="de Souza W."/>
        </authorList>
    </citation>
    <scope>NUCLEOTIDE SEQUENCE [LARGE SCALE GENOMIC DNA]</scope>
    <source>
        <strain evidence="2">K</strain>
    </source>
</reference>
<dbReference type="EMBL" id="MLAK01000717">
    <property type="protein sequence ID" value="OHT06685.1"/>
    <property type="molecule type" value="Genomic_DNA"/>
</dbReference>
<dbReference type="SMART" id="SM00173">
    <property type="entry name" value="RAS"/>
    <property type="match status" value="1"/>
</dbReference>
<name>A0A1J4KB40_9EUKA</name>
<dbReference type="GO" id="GO:0005525">
    <property type="term" value="F:GTP binding"/>
    <property type="evidence" value="ECO:0007669"/>
    <property type="project" value="InterPro"/>
</dbReference>
<sequence length="204" mass="22459">MRAVSSSYQKIRSEKIVLIGAASSGKTSLVNRFINDKFNATSEATIGAAFMNKTIKVDGTDIKLEIWDTGGSEKYRSLAPMYYRDARAAVVVFDVTSTASFTEALEWITEFREKSQTGSIVVAAANKCDLESERKVTFEEAQDFAFSNQLELIKETSALSGYNVTDLFQELGKQLLLLAPQSNGDDIEIADIAQPPQEAKKECC</sequence>
<dbReference type="SUPFAM" id="SSF52540">
    <property type="entry name" value="P-loop containing nucleoside triphosphate hydrolases"/>
    <property type="match status" value="1"/>
</dbReference>
<organism evidence="2 3">
    <name type="scientific">Tritrichomonas foetus</name>
    <dbReference type="NCBI Taxonomy" id="1144522"/>
    <lineage>
        <taxon>Eukaryota</taxon>
        <taxon>Metamonada</taxon>
        <taxon>Parabasalia</taxon>
        <taxon>Tritrichomonadida</taxon>
        <taxon>Tritrichomonadidae</taxon>
        <taxon>Tritrichomonas</taxon>
    </lineage>
</organism>
<dbReference type="VEuPathDB" id="TrichDB:TRFO_25139"/>
<dbReference type="InterPro" id="IPR005225">
    <property type="entry name" value="Small_GTP-bd"/>
</dbReference>
<comment type="caution">
    <text evidence="2">The sequence shown here is derived from an EMBL/GenBank/DDBJ whole genome shotgun (WGS) entry which is preliminary data.</text>
</comment>
<dbReference type="GeneID" id="94838865"/>
<proteinExistence type="predicted"/>
<evidence type="ECO:0000313" key="2">
    <source>
        <dbReference type="EMBL" id="OHT06685.1"/>
    </source>
</evidence>
<protein>
    <submittedName>
        <fullName evidence="2">Ras-related protein Rab-5A</fullName>
    </submittedName>
</protein>
<keyword evidence="3" id="KW-1185">Reference proteome</keyword>
<dbReference type="PROSITE" id="PS51417">
    <property type="entry name" value="ARF"/>
    <property type="match status" value="1"/>
</dbReference>
<dbReference type="SMART" id="SM00176">
    <property type="entry name" value="RAN"/>
    <property type="match status" value="1"/>
</dbReference>
<dbReference type="InterPro" id="IPR027417">
    <property type="entry name" value="P-loop_NTPase"/>
</dbReference>
<keyword evidence="1" id="KW-0547">Nucleotide-binding</keyword>
<dbReference type="GO" id="GO:0003924">
    <property type="term" value="F:GTPase activity"/>
    <property type="evidence" value="ECO:0007669"/>
    <property type="project" value="InterPro"/>
</dbReference>
<dbReference type="Pfam" id="PF00071">
    <property type="entry name" value="Ras"/>
    <property type="match status" value="1"/>
</dbReference>
<dbReference type="NCBIfam" id="TIGR00231">
    <property type="entry name" value="small_GTP"/>
    <property type="match status" value="1"/>
</dbReference>
<dbReference type="AlphaFoldDB" id="A0A1J4KB40"/>
<dbReference type="PROSITE" id="PS51419">
    <property type="entry name" value="RAB"/>
    <property type="match status" value="1"/>
</dbReference>
<accession>A0A1J4KB40</accession>
<dbReference type="SMART" id="SM00175">
    <property type="entry name" value="RAB"/>
    <property type="match status" value="1"/>
</dbReference>
<evidence type="ECO:0000256" key="1">
    <source>
        <dbReference type="ARBA" id="ARBA00022741"/>
    </source>
</evidence>
<dbReference type="InterPro" id="IPR001806">
    <property type="entry name" value="Small_GTPase"/>
</dbReference>
<dbReference type="OrthoDB" id="63533at2759"/>
<dbReference type="Gene3D" id="3.40.50.300">
    <property type="entry name" value="P-loop containing nucleotide triphosphate hydrolases"/>
    <property type="match status" value="1"/>
</dbReference>
<dbReference type="PRINTS" id="PR00449">
    <property type="entry name" value="RASTRNSFRMNG"/>
</dbReference>
<dbReference type="SMART" id="SM00174">
    <property type="entry name" value="RHO"/>
    <property type="match status" value="1"/>
</dbReference>
<dbReference type="Proteomes" id="UP000179807">
    <property type="component" value="Unassembled WGS sequence"/>
</dbReference>